<organism evidence="1 2">
    <name type="scientific">Futiania mangrovi</name>
    <dbReference type="NCBI Taxonomy" id="2959716"/>
    <lineage>
        <taxon>Bacteria</taxon>
        <taxon>Pseudomonadati</taxon>
        <taxon>Pseudomonadota</taxon>
        <taxon>Alphaproteobacteria</taxon>
        <taxon>Futianiales</taxon>
        <taxon>Futianiaceae</taxon>
        <taxon>Futiania</taxon>
    </lineage>
</organism>
<dbReference type="AlphaFoldDB" id="A0A9J6PB10"/>
<proteinExistence type="predicted"/>
<dbReference type="SUPFAM" id="SSF88713">
    <property type="entry name" value="Glycoside hydrolase/deacetylase"/>
    <property type="match status" value="1"/>
</dbReference>
<dbReference type="Gene3D" id="3.20.20.370">
    <property type="entry name" value="Glycoside hydrolase/deacetylase"/>
    <property type="match status" value="1"/>
</dbReference>
<comment type="caution">
    <text evidence="1">The sequence shown here is derived from an EMBL/GenBank/DDBJ whole genome shotgun (WGS) entry which is preliminary data.</text>
</comment>
<name>A0A9J6PB10_9PROT</name>
<gene>
    <name evidence="1" type="ORF">NJQ99_12835</name>
</gene>
<dbReference type="GO" id="GO:0005975">
    <property type="term" value="P:carbohydrate metabolic process"/>
    <property type="evidence" value="ECO:0007669"/>
    <property type="project" value="InterPro"/>
</dbReference>
<dbReference type="InterPro" id="IPR011330">
    <property type="entry name" value="Glyco_hydro/deAcase_b/a-brl"/>
</dbReference>
<keyword evidence="2" id="KW-1185">Reference proteome</keyword>
<dbReference type="EMBL" id="JAMZFT010000003">
    <property type="protein sequence ID" value="MCP1337300.1"/>
    <property type="molecule type" value="Genomic_DNA"/>
</dbReference>
<dbReference type="RefSeq" id="WP_269333269.1">
    <property type="nucleotide sequence ID" value="NZ_JAMZFT010000003.1"/>
</dbReference>
<accession>A0A9J6PB10</accession>
<reference evidence="1" key="1">
    <citation type="submission" date="2022-06" db="EMBL/GenBank/DDBJ databases">
        <title>Isolation and Genomics of Futiania mangrovii gen. nov., sp. nov., a Rare and Metabolically-versatile member in the Class Alphaproteobacteria.</title>
        <authorList>
            <person name="Liu L."/>
            <person name="Huang W.-C."/>
            <person name="Pan J."/>
            <person name="Li J."/>
            <person name="Huang Y."/>
            <person name="Du H."/>
            <person name="Liu Y."/>
            <person name="Li M."/>
        </authorList>
    </citation>
    <scope>NUCLEOTIDE SEQUENCE</scope>
    <source>
        <strain evidence="1">FT118</strain>
    </source>
</reference>
<evidence type="ECO:0000313" key="1">
    <source>
        <dbReference type="EMBL" id="MCP1337300.1"/>
    </source>
</evidence>
<sequence length="382" mass="41677">MIADRQLALGRTMENGTGANLAAEEAGTDRAGSCARLPAGATRVQPHLSPEPSQAVRLPESLAPHLVVVVDTEEEFDWNQPFSRAETGVGNLSHQDPAMQLLARYGAVPTYVIDHPVAENPDSVAALREYVADGTAILGAHLHPWVNPPHEEEVSERNSYAGNLPKALERAKLETLTRRIEDSFGLRPTIYKAGRYGIGPNTAEILWDLGYEIDVSVYPARSYAPRYGPDFWSAPVRPYWFGPGGALLEIPLTGGFTGLLRRHGHRIYPSLSHGLGHRLHLPGILSRLGLLNNANLSPEGVPLREATDLTRALAGDGVRVFTLAYHSPSMVPGLTPYVRTMADRDRLLAWLDGFLAFFTEELGGVMATPLDILDLARSHDAR</sequence>
<evidence type="ECO:0000313" key="2">
    <source>
        <dbReference type="Proteomes" id="UP001055804"/>
    </source>
</evidence>
<protein>
    <submittedName>
        <fullName evidence="1">Polysaccharide deacetylase family protein</fullName>
    </submittedName>
</protein>
<dbReference type="CDD" id="cd10935">
    <property type="entry name" value="CE4_WalW"/>
    <property type="match status" value="1"/>
</dbReference>
<dbReference type="Proteomes" id="UP001055804">
    <property type="component" value="Unassembled WGS sequence"/>
</dbReference>